<reference evidence="3" key="1">
    <citation type="journal article" date="2019" name="Int. J. Syst. Evol. Microbiol.">
        <title>The Global Catalogue of Microorganisms (GCM) 10K type strain sequencing project: providing services to taxonomists for standard genome sequencing and annotation.</title>
        <authorList>
            <consortium name="The Broad Institute Genomics Platform"/>
            <consortium name="The Broad Institute Genome Sequencing Center for Infectious Disease"/>
            <person name="Wu L."/>
            <person name="Ma J."/>
        </authorList>
    </citation>
    <scope>NUCLEOTIDE SEQUENCE [LARGE SCALE GENOMIC DNA]</scope>
    <source>
        <strain evidence="3">CGMCC 4.7367</strain>
    </source>
</reference>
<dbReference type="EMBL" id="BNAR01000014">
    <property type="protein sequence ID" value="GHH54544.1"/>
    <property type="molecule type" value="Genomic_DNA"/>
</dbReference>
<evidence type="ECO:0000256" key="1">
    <source>
        <dbReference type="SAM" id="MobiDB-lite"/>
    </source>
</evidence>
<feature type="region of interest" description="Disordered" evidence="1">
    <location>
        <begin position="49"/>
        <end position="72"/>
    </location>
</feature>
<comment type="caution">
    <text evidence="2">The sequence shown here is derived from an EMBL/GenBank/DDBJ whole genome shotgun (WGS) entry which is preliminary data.</text>
</comment>
<proteinExistence type="predicted"/>
<dbReference type="Proteomes" id="UP000605568">
    <property type="component" value="Unassembled WGS sequence"/>
</dbReference>
<evidence type="ECO:0000313" key="3">
    <source>
        <dbReference type="Proteomes" id="UP000605568"/>
    </source>
</evidence>
<feature type="compositionally biased region" description="Basic residues" evidence="1">
    <location>
        <begin position="61"/>
        <end position="72"/>
    </location>
</feature>
<accession>A0ABQ3MQT9</accession>
<keyword evidence="3" id="KW-1185">Reference proteome</keyword>
<gene>
    <name evidence="2" type="ORF">GCM10017774_69630</name>
</gene>
<name>A0ABQ3MQT9_9PSEU</name>
<evidence type="ECO:0000313" key="2">
    <source>
        <dbReference type="EMBL" id="GHH54544.1"/>
    </source>
</evidence>
<sequence>MSMGPEFVNVLMASGALLTGVGALSRPLFRYLAERRYVDRADPKDLPEIAKALHPQAGPRRNGRTRRLSGNA</sequence>
<organism evidence="2 3">
    <name type="scientific">Lentzea cavernae</name>
    <dbReference type="NCBI Taxonomy" id="2020703"/>
    <lineage>
        <taxon>Bacteria</taxon>
        <taxon>Bacillati</taxon>
        <taxon>Actinomycetota</taxon>
        <taxon>Actinomycetes</taxon>
        <taxon>Pseudonocardiales</taxon>
        <taxon>Pseudonocardiaceae</taxon>
        <taxon>Lentzea</taxon>
    </lineage>
</organism>
<protein>
    <submittedName>
        <fullName evidence="2">Uncharacterized protein</fullName>
    </submittedName>
</protein>